<reference evidence="2" key="2">
    <citation type="submission" date="2021-01" db="UniProtKB">
        <authorList>
            <consortium name="EnsemblMetazoa"/>
        </authorList>
    </citation>
    <scope>IDENTIFICATION</scope>
</reference>
<dbReference type="AlphaFoldDB" id="A0A7M7P9J4"/>
<feature type="domain" description="Reverse transcriptase zinc-binding" evidence="1">
    <location>
        <begin position="235"/>
        <end position="302"/>
    </location>
</feature>
<accession>A0A7M7P9J4</accession>
<dbReference type="RefSeq" id="XP_030848019.1">
    <property type="nucleotide sequence ID" value="XM_030992159.1"/>
</dbReference>
<protein>
    <recommendedName>
        <fullName evidence="1">Reverse transcriptase zinc-binding domain-containing protein</fullName>
    </recommendedName>
</protein>
<evidence type="ECO:0000313" key="2">
    <source>
        <dbReference type="EnsemblMetazoa" id="XP_030848019"/>
    </source>
</evidence>
<proteinExistence type="predicted"/>
<dbReference type="InterPro" id="IPR026960">
    <property type="entry name" value="RVT-Znf"/>
</dbReference>
<sequence length="394" mass="47604">MYNNLNDGGLKMTHIESFCKALKIAWVKRVLDEQNDGHWKKLFYANTKQIGVVYIFLCNFVGSDLNCSGINGFWKDILFAWSHYRYYNPVKFKDIMNQSLWNNSHIKIDGKTIMYKKWFDKGILFVKDIMKIDGSFKTFLELQEILQLNQGCYLEYFALLFCMKKEWKRILKIGDLEQEREEDGYMKFITFKKVTKPCYEKLVSTFCLNLLNTNQCEKWSYDLNVNLRDLIQWQNRFEIVYWVTLDTKIRVFQFKFIHRRLATNDYLYKIGIHNSPVCNFCKKEPQSLLHLFCTCSKIQQFWSDINAWLLRNNVYTQKFSYLDICFGFGEKTHHLINTIVFYAKYFIYKTKYEEKNLSFLRFTKELDFLQQVEYIIAFRKGKQNTHKQKWRPLI</sequence>
<dbReference type="OrthoDB" id="10072093at2759"/>
<dbReference type="KEGG" id="spu:115926797"/>
<dbReference type="OMA" id="LIQWQNR"/>
<name>A0A7M7P9J4_STRPU</name>
<dbReference type="Proteomes" id="UP000007110">
    <property type="component" value="Unassembled WGS sequence"/>
</dbReference>
<reference evidence="3" key="1">
    <citation type="submission" date="2015-02" db="EMBL/GenBank/DDBJ databases">
        <title>Genome sequencing for Strongylocentrotus purpuratus.</title>
        <authorList>
            <person name="Murali S."/>
            <person name="Liu Y."/>
            <person name="Vee V."/>
            <person name="English A."/>
            <person name="Wang M."/>
            <person name="Skinner E."/>
            <person name="Han Y."/>
            <person name="Muzny D.M."/>
            <person name="Worley K.C."/>
            <person name="Gibbs R.A."/>
        </authorList>
    </citation>
    <scope>NUCLEOTIDE SEQUENCE</scope>
</reference>
<dbReference type="EnsemblMetazoa" id="XM_030992159">
    <property type="protein sequence ID" value="XP_030848019"/>
    <property type="gene ID" value="LOC115926797"/>
</dbReference>
<keyword evidence="3" id="KW-1185">Reference proteome</keyword>
<dbReference type="Pfam" id="PF13966">
    <property type="entry name" value="zf-RVT"/>
    <property type="match status" value="1"/>
</dbReference>
<evidence type="ECO:0000313" key="3">
    <source>
        <dbReference type="Proteomes" id="UP000007110"/>
    </source>
</evidence>
<organism evidence="2 3">
    <name type="scientific">Strongylocentrotus purpuratus</name>
    <name type="common">Purple sea urchin</name>
    <dbReference type="NCBI Taxonomy" id="7668"/>
    <lineage>
        <taxon>Eukaryota</taxon>
        <taxon>Metazoa</taxon>
        <taxon>Echinodermata</taxon>
        <taxon>Eleutherozoa</taxon>
        <taxon>Echinozoa</taxon>
        <taxon>Echinoidea</taxon>
        <taxon>Euechinoidea</taxon>
        <taxon>Echinacea</taxon>
        <taxon>Camarodonta</taxon>
        <taxon>Echinidea</taxon>
        <taxon>Strongylocentrotidae</taxon>
        <taxon>Strongylocentrotus</taxon>
    </lineage>
</organism>
<dbReference type="InParanoid" id="A0A7M7P9J4"/>
<dbReference type="GeneID" id="115926797"/>
<evidence type="ECO:0000259" key="1">
    <source>
        <dbReference type="Pfam" id="PF13966"/>
    </source>
</evidence>